<dbReference type="RefSeq" id="WP_086082446.1">
    <property type="nucleotide sequence ID" value="NZ_CP020906.1"/>
</dbReference>
<protein>
    <submittedName>
        <fullName evidence="1">Uncharacterized protein</fullName>
    </submittedName>
</protein>
<dbReference type="EMBL" id="CP020906">
    <property type="protein sequence ID" value="ARQ11009.1"/>
    <property type="molecule type" value="Genomic_DNA"/>
</dbReference>
<dbReference type="AlphaFoldDB" id="A0AAN1EKM3"/>
<evidence type="ECO:0000313" key="1">
    <source>
        <dbReference type="EMBL" id="ARQ11009.1"/>
    </source>
</evidence>
<sequence length="78" mass="8460">MRQTITKIKGLTVNIEVVEVCQTDATGGTIWYYAAIYAQPHGSAEKRLVRKSRLPGAAAALKAEIQRDGIQAFSRIGA</sequence>
<gene>
    <name evidence="1" type="ORF">NXC12_CH03016</name>
</gene>
<reference evidence="1 2" key="1">
    <citation type="submission" date="2017-04" db="EMBL/GenBank/DDBJ databases">
        <title>Complete genome sequences of Rhizobium genomic linages associated to common bean (phaseolus vulgaris).</title>
        <authorList>
            <person name="Santamaria R.I."/>
            <person name="Bustos P."/>
            <person name="Perez-Carrascal O."/>
            <person name="Martinez-Flores I."/>
            <person name="Juarez S."/>
            <person name="Lozano L."/>
            <person name="Miranda F."/>
            <person name="Vinuesa P."/>
            <person name="Martinez-Romero E."/>
            <person name="Cevallos M.A."/>
            <person name="Romero D."/>
            <person name="Davila G."/>
            <person name="Gonzalez V."/>
        </authorList>
    </citation>
    <scope>NUCLEOTIDE SEQUENCE [LARGE SCALE GENOMIC DNA]</scope>
    <source>
        <strain evidence="1 2">NXC12</strain>
    </source>
</reference>
<name>A0AAN1EKM3_RHIET</name>
<organism evidence="1 2">
    <name type="scientific">Rhizobium etli</name>
    <dbReference type="NCBI Taxonomy" id="29449"/>
    <lineage>
        <taxon>Bacteria</taxon>
        <taxon>Pseudomonadati</taxon>
        <taxon>Pseudomonadota</taxon>
        <taxon>Alphaproteobacteria</taxon>
        <taxon>Hyphomicrobiales</taxon>
        <taxon>Rhizobiaceae</taxon>
        <taxon>Rhizobium/Agrobacterium group</taxon>
        <taxon>Rhizobium</taxon>
    </lineage>
</organism>
<proteinExistence type="predicted"/>
<dbReference type="Proteomes" id="UP000194159">
    <property type="component" value="Chromosome"/>
</dbReference>
<accession>A0AAN1EKM3</accession>
<evidence type="ECO:0000313" key="2">
    <source>
        <dbReference type="Proteomes" id="UP000194159"/>
    </source>
</evidence>